<comment type="similarity">
    <text evidence="2 6">Belongs to the transposase mutator family.</text>
</comment>
<dbReference type="GO" id="GO:0004803">
    <property type="term" value="F:transposase activity"/>
    <property type="evidence" value="ECO:0007669"/>
    <property type="project" value="UniProtKB-UniRule"/>
</dbReference>
<dbReference type="GO" id="GO:0003677">
    <property type="term" value="F:DNA binding"/>
    <property type="evidence" value="ECO:0007669"/>
    <property type="project" value="UniProtKB-UniRule"/>
</dbReference>
<protein>
    <recommendedName>
        <fullName evidence="6">Mutator family transposase</fullName>
    </recommendedName>
</protein>
<evidence type="ECO:0000313" key="9">
    <source>
        <dbReference type="Proteomes" id="UP000243002"/>
    </source>
</evidence>
<proteinExistence type="inferred from homology"/>
<keyword evidence="5 6" id="KW-0233">DNA recombination</keyword>
<evidence type="ECO:0000256" key="3">
    <source>
        <dbReference type="ARBA" id="ARBA00022578"/>
    </source>
</evidence>
<comment type="function">
    <text evidence="1 6">Required for the transposition of the insertion element.</text>
</comment>
<dbReference type="Pfam" id="PF00872">
    <property type="entry name" value="Transposase_mut"/>
    <property type="match status" value="1"/>
</dbReference>
<dbReference type="EMBL" id="PXXO01000001">
    <property type="protein sequence ID" value="PSJ07487.1"/>
    <property type="molecule type" value="Genomic_DNA"/>
</dbReference>
<evidence type="ECO:0000313" key="8">
    <source>
        <dbReference type="EMBL" id="PSJ07487.1"/>
    </source>
</evidence>
<accession>A0A2P7N1X8</accession>
<keyword evidence="6" id="KW-0814">Transposable element</keyword>
<gene>
    <name evidence="8" type="ORF">C7K55_01925</name>
</gene>
<sequence>MVAAAMKAVFVIQAPDQVRGHWQRVTEMLRKQFPTAVPVMDAACDDVLAFLHFPQEHWRKVWSTNPLERLNKEIKRRTNVVGIFPNDAAIVRLVGSQLLEQQEEWQLERRRFFSEATMAKIPEPEEPLELTDADPSAQPAASTS</sequence>
<evidence type="ECO:0000256" key="5">
    <source>
        <dbReference type="ARBA" id="ARBA00023172"/>
    </source>
</evidence>
<dbReference type="GO" id="GO:0006313">
    <property type="term" value="P:DNA transposition"/>
    <property type="evidence" value="ECO:0007669"/>
    <property type="project" value="UniProtKB-UniRule"/>
</dbReference>
<dbReference type="Proteomes" id="UP000243002">
    <property type="component" value="Unassembled WGS sequence"/>
</dbReference>
<dbReference type="InterPro" id="IPR001207">
    <property type="entry name" value="Transposase_mutator"/>
</dbReference>
<name>A0A2P7N1X8_9CYAN</name>
<evidence type="ECO:0000256" key="4">
    <source>
        <dbReference type="ARBA" id="ARBA00023125"/>
    </source>
</evidence>
<keyword evidence="4 6" id="KW-0238">DNA-binding</keyword>
<evidence type="ECO:0000256" key="2">
    <source>
        <dbReference type="ARBA" id="ARBA00010961"/>
    </source>
</evidence>
<organism evidence="8 9">
    <name type="scientific">Cyanobium usitatum str. Tous</name>
    <dbReference type="NCBI Taxonomy" id="2116684"/>
    <lineage>
        <taxon>Bacteria</taxon>
        <taxon>Bacillati</taxon>
        <taxon>Cyanobacteriota</taxon>
        <taxon>Cyanophyceae</taxon>
        <taxon>Synechococcales</taxon>
        <taxon>Prochlorococcaceae</taxon>
        <taxon>Cyanobium</taxon>
    </lineage>
</organism>
<reference evidence="8 9" key="1">
    <citation type="journal article" date="2018" name="Environ. Microbiol.">
        <title>Ecological and genomic features of two widespread freshwater picocyanobacteria.</title>
        <authorList>
            <person name="Cabello-Yeves P.J."/>
            <person name="Picazo A."/>
            <person name="Camacho A."/>
            <person name="Callieri C."/>
            <person name="Rosselli R."/>
            <person name="Roda-Garcia J.J."/>
            <person name="Coutinho F.H."/>
            <person name="Rodriguez-Valera F."/>
        </authorList>
    </citation>
    <scope>NUCLEOTIDE SEQUENCE [LARGE SCALE GENOMIC DNA]</scope>
    <source>
        <strain evidence="8 9">Tous</strain>
    </source>
</reference>
<dbReference type="AlphaFoldDB" id="A0A2P7N1X8"/>
<comment type="caution">
    <text evidence="8">The sequence shown here is derived from an EMBL/GenBank/DDBJ whole genome shotgun (WGS) entry which is preliminary data.</text>
</comment>
<evidence type="ECO:0000256" key="7">
    <source>
        <dbReference type="SAM" id="MobiDB-lite"/>
    </source>
</evidence>
<dbReference type="PANTHER" id="PTHR33217:SF7">
    <property type="entry name" value="TRANSPOSASE FOR INSERTION SEQUENCE ELEMENT IS1081"/>
    <property type="match status" value="1"/>
</dbReference>
<keyword evidence="9" id="KW-1185">Reference proteome</keyword>
<evidence type="ECO:0000256" key="1">
    <source>
        <dbReference type="ARBA" id="ARBA00002190"/>
    </source>
</evidence>
<keyword evidence="3 6" id="KW-0815">Transposition</keyword>
<evidence type="ECO:0000256" key="6">
    <source>
        <dbReference type="RuleBase" id="RU365089"/>
    </source>
</evidence>
<feature type="region of interest" description="Disordered" evidence="7">
    <location>
        <begin position="121"/>
        <end position="144"/>
    </location>
</feature>
<dbReference type="PANTHER" id="PTHR33217">
    <property type="entry name" value="TRANSPOSASE FOR INSERTION SEQUENCE ELEMENT IS1081"/>
    <property type="match status" value="1"/>
</dbReference>